<dbReference type="GO" id="GO:0003682">
    <property type="term" value="F:chromatin binding"/>
    <property type="evidence" value="ECO:0007669"/>
    <property type="project" value="TreeGrafter"/>
</dbReference>
<evidence type="ECO:0000256" key="9">
    <source>
        <dbReference type="ARBA" id="ARBA00031186"/>
    </source>
</evidence>
<reference evidence="12 13" key="1">
    <citation type="submission" date="2024-02" db="EMBL/GenBank/DDBJ databases">
        <title>Chromosome-scale genome assembly of the rough periwinkle Littorina saxatilis.</title>
        <authorList>
            <person name="De Jode A."/>
            <person name="Faria R."/>
            <person name="Formenti G."/>
            <person name="Sims Y."/>
            <person name="Smith T.P."/>
            <person name="Tracey A."/>
            <person name="Wood J.M.D."/>
            <person name="Zagrodzka Z.B."/>
            <person name="Johannesson K."/>
            <person name="Butlin R.K."/>
            <person name="Leder E.H."/>
        </authorList>
    </citation>
    <scope>NUCLEOTIDE SEQUENCE [LARGE SCALE GENOMIC DNA]</scope>
    <source>
        <strain evidence="12">Snail1</strain>
        <tissue evidence="12">Muscle</tissue>
    </source>
</reference>
<feature type="domain" description="PCNA-associated factor histone-like" evidence="11">
    <location>
        <begin position="42"/>
        <end position="135"/>
    </location>
</feature>
<keyword evidence="7" id="KW-0539">Nucleus</keyword>
<dbReference type="GO" id="GO:0005634">
    <property type="term" value="C:nucleus"/>
    <property type="evidence" value="ECO:0007669"/>
    <property type="project" value="UniProtKB-SubCell"/>
</dbReference>
<dbReference type="Proteomes" id="UP001374579">
    <property type="component" value="Unassembled WGS sequence"/>
</dbReference>
<evidence type="ECO:0000313" key="13">
    <source>
        <dbReference type="Proteomes" id="UP001374579"/>
    </source>
</evidence>
<evidence type="ECO:0000256" key="6">
    <source>
        <dbReference type="ARBA" id="ARBA00023204"/>
    </source>
</evidence>
<dbReference type="GO" id="GO:0051726">
    <property type="term" value="P:regulation of cell cycle"/>
    <property type="evidence" value="ECO:0007669"/>
    <property type="project" value="InterPro"/>
</dbReference>
<name>A0AAN9BVH7_9CAEN</name>
<dbReference type="InterPro" id="IPR031444">
    <property type="entry name" value="PCNA-AF_dom"/>
</dbReference>
<gene>
    <name evidence="12" type="ORF">V1264_012692</name>
</gene>
<dbReference type="Pfam" id="PF15715">
    <property type="entry name" value="PAF"/>
    <property type="match status" value="1"/>
</dbReference>
<evidence type="ECO:0000259" key="11">
    <source>
        <dbReference type="Pfam" id="PF15715"/>
    </source>
</evidence>
<accession>A0AAN9BVH7</accession>
<evidence type="ECO:0000256" key="4">
    <source>
        <dbReference type="ARBA" id="ARBA00022490"/>
    </source>
</evidence>
<protein>
    <recommendedName>
        <fullName evidence="3">PCNA-associated factor</fullName>
    </recommendedName>
    <alternativeName>
        <fullName evidence="8">PCNA-associated factor of 15 kDa</fullName>
    </alternativeName>
    <alternativeName>
        <fullName evidence="9">PCNA-clamp-associated factor</fullName>
    </alternativeName>
</protein>
<evidence type="ECO:0000256" key="5">
    <source>
        <dbReference type="ARBA" id="ARBA00022763"/>
    </source>
</evidence>
<dbReference type="GO" id="GO:0048471">
    <property type="term" value="C:perinuclear region of cytoplasm"/>
    <property type="evidence" value="ECO:0007669"/>
    <property type="project" value="UniProtKB-SubCell"/>
</dbReference>
<dbReference type="EMBL" id="JBAMIC010000002">
    <property type="protein sequence ID" value="KAK7113396.1"/>
    <property type="molecule type" value="Genomic_DNA"/>
</dbReference>
<evidence type="ECO:0000256" key="8">
    <source>
        <dbReference type="ARBA" id="ARBA00030014"/>
    </source>
</evidence>
<proteinExistence type="predicted"/>
<keyword evidence="6" id="KW-0234">DNA repair</keyword>
<evidence type="ECO:0000256" key="3">
    <source>
        <dbReference type="ARBA" id="ARBA00013777"/>
    </source>
</evidence>
<evidence type="ECO:0000256" key="7">
    <source>
        <dbReference type="ARBA" id="ARBA00023242"/>
    </source>
</evidence>
<evidence type="ECO:0000313" key="12">
    <source>
        <dbReference type="EMBL" id="KAK7113396.1"/>
    </source>
</evidence>
<keyword evidence="13" id="KW-1185">Reference proteome</keyword>
<sequence>MRGKDFVRHQAMKGRDRGEQPDCTRQERVQEPVERVDSQVAMVRTKADSCPAAGRKVVAARAPRKNVGGSSSSAGCSSSANLGASPAGKYAGGNPVCPRPTPDWQKGIGTFFQSKPGNEENQEPGEEAGCSGSSSSCETNVGGSASSSSTPSKSKSSSGPSGSKSSTAGPSRSQDDCGEEDNSGLRELPSS</sequence>
<feature type="region of interest" description="Disordered" evidence="10">
    <location>
        <begin position="1"/>
        <end position="33"/>
    </location>
</feature>
<keyword evidence="5" id="KW-0227">DNA damage</keyword>
<feature type="compositionally biased region" description="Low complexity" evidence="10">
    <location>
        <begin position="68"/>
        <end position="85"/>
    </location>
</feature>
<dbReference type="PANTHER" id="PTHR15679">
    <property type="entry name" value="PCNA-ASSOCIATED FACTOR"/>
    <property type="match status" value="1"/>
</dbReference>
<evidence type="ECO:0000256" key="2">
    <source>
        <dbReference type="ARBA" id="ARBA00004556"/>
    </source>
</evidence>
<evidence type="ECO:0000256" key="1">
    <source>
        <dbReference type="ARBA" id="ARBA00004123"/>
    </source>
</evidence>
<dbReference type="GO" id="GO:0019985">
    <property type="term" value="P:translesion synthesis"/>
    <property type="evidence" value="ECO:0007669"/>
    <property type="project" value="TreeGrafter"/>
</dbReference>
<dbReference type="PANTHER" id="PTHR15679:SF8">
    <property type="entry name" value="PCNA-ASSOCIATED FACTOR"/>
    <property type="match status" value="1"/>
</dbReference>
<keyword evidence="4" id="KW-0963">Cytoplasm</keyword>
<comment type="caution">
    <text evidence="12">The sequence shown here is derived from an EMBL/GenBank/DDBJ whole genome shotgun (WGS) entry which is preliminary data.</text>
</comment>
<feature type="compositionally biased region" description="Low complexity" evidence="10">
    <location>
        <begin position="127"/>
        <end position="171"/>
    </location>
</feature>
<evidence type="ECO:0000256" key="10">
    <source>
        <dbReference type="SAM" id="MobiDB-lite"/>
    </source>
</evidence>
<comment type="subcellular location">
    <subcellularLocation>
        <location evidence="2">Cytoplasm</location>
        <location evidence="2">Perinuclear region</location>
    </subcellularLocation>
    <subcellularLocation>
        <location evidence="1">Nucleus</location>
    </subcellularLocation>
</comment>
<dbReference type="AlphaFoldDB" id="A0AAN9BVH7"/>
<dbReference type="GO" id="GO:0006281">
    <property type="term" value="P:DNA repair"/>
    <property type="evidence" value="ECO:0007669"/>
    <property type="project" value="UniProtKB-KW"/>
</dbReference>
<organism evidence="12 13">
    <name type="scientific">Littorina saxatilis</name>
    <dbReference type="NCBI Taxonomy" id="31220"/>
    <lineage>
        <taxon>Eukaryota</taxon>
        <taxon>Metazoa</taxon>
        <taxon>Spiralia</taxon>
        <taxon>Lophotrochozoa</taxon>
        <taxon>Mollusca</taxon>
        <taxon>Gastropoda</taxon>
        <taxon>Caenogastropoda</taxon>
        <taxon>Littorinimorpha</taxon>
        <taxon>Littorinoidea</taxon>
        <taxon>Littorinidae</taxon>
        <taxon>Littorina</taxon>
    </lineage>
</organism>
<feature type="region of interest" description="Disordered" evidence="10">
    <location>
        <begin position="47"/>
        <end position="191"/>
    </location>
</feature>
<dbReference type="InterPro" id="IPR040444">
    <property type="entry name" value="PCNA-AF"/>
</dbReference>